<keyword evidence="3" id="KW-1185">Reference proteome</keyword>
<gene>
    <name evidence="2" type="ORF">FHR33_005855</name>
</gene>
<dbReference type="AlphaFoldDB" id="A0A7W5VAA9"/>
<keyword evidence="1" id="KW-0812">Transmembrane</keyword>
<dbReference type="EMBL" id="JACIBV010000001">
    <property type="protein sequence ID" value="MBB3729995.1"/>
    <property type="molecule type" value="Genomic_DNA"/>
</dbReference>
<keyword evidence="1" id="KW-0472">Membrane</keyword>
<organism evidence="2 3">
    <name type="scientific">Nonomuraea dietziae</name>
    <dbReference type="NCBI Taxonomy" id="65515"/>
    <lineage>
        <taxon>Bacteria</taxon>
        <taxon>Bacillati</taxon>
        <taxon>Actinomycetota</taxon>
        <taxon>Actinomycetes</taxon>
        <taxon>Streptosporangiales</taxon>
        <taxon>Streptosporangiaceae</taxon>
        <taxon>Nonomuraea</taxon>
    </lineage>
</organism>
<feature type="transmembrane region" description="Helical" evidence="1">
    <location>
        <begin position="7"/>
        <end position="27"/>
    </location>
</feature>
<protein>
    <submittedName>
        <fullName evidence="2">Uncharacterized protein</fullName>
    </submittedName>
</protein>
<feature type="transmembrane region" description="Helical" evidence="1">
    <location>
        <begin position="47"/>
        <end position="64"/>
    </location>
</feature>
<evidence type="ECO:0000256" key="1">
    <source>
        <dbReference type="SAM" id="Phobius"/>
    </source>
</evidence>
<feature type="transmembrane region" description="Helical" evidence="1">
    <location>
        <begin position="100"/>
        <end position="117"/>
    </location>
</feature>
<evidence type="ECO:0000313" key="3">
    <source>
        <dbReference type="Proteomes" id="UP000579945"/>
    </source>
</evidence>
<proteinExistence type="predicted"/>
<feature type="transmembrane region" description="Helical" evidence="1">
    <location>
        <begin position="69"/>
        <end position="88"/>
    </location>
</feature>
<sequence>MARSVTNVVVALSALYTLVFGVWMWGWPQSFAEYVNFPPHEHFLHDLGAFHVGIGIALVAALVWRDAILVVLVGLATAGLIHTVNHAMDSHLGGAVSDPYVIGAQALVAVVGIVFRARHLRVSGAKEQAR</sequence>
<comment type="caution">
    <text evidence="2">The sequence shown here is derived from an EMBL/GenBank/DDBJ whole genome shotgun (WGS) entry which is preliminary data.</text>
</comment>
<dbReference type="RefSeq" id="WP_183654053.1">
    <property type="nucleotide sequence ID" value="NZ_BAAAXX010000019.1"/>
</dbReference>
<accession>A0A7W5VAA9</accession>
<keyword evidence="1" id="KW-1133">Transmembrane helix</keyword>
<reference evidence="2 3" key="1">
    <citation type="submission" date="2020-08" db="EMBL/GenBank/DDBJ databases">
        <title>Sequencing the genomes of 1000 actinobacteria strains.</title>
        <authorList>
            <person name="Klenk H.-P."/>
        </authorList>
    </citation>
    <scope>NUCLEOTIDE SEQUENCE [LARGE SCALE GENOMIC DNA]</scope>
    <source>
        <strain evidence="2 3">DSM 44320</strain>
    </source>
</reference>
<dbReference type="GeneID" id="95392162"/>
<dbReference type="Proteomes" id="UP000579945">
    <property type="component" value="Unassembled WGS sequence"/>
</dbReference>
<evidence type="ECO:0000313" key="2">
    <source>
        <dbReference type="EMBL" id="MBB3729995.1"/>
    </source>
</evidence>
<name>A0A7W5VAA9_9ACTN</name>